<dbReference type="InterPro" id="IPR011990">
    <property type="entry name" value="TPR-like_helical_dom_sf"/>
</dbReference>
<dbReference type="EMBL" id="CAJNNV010029453">
    <property type="protein sequence ID" value="CAE8628666.1"/>
    <property type="molecule type" value="Genomic_DNA"/>
</dbReference>
<feature type="domain" description="Carrier" evidence="4">
    <location>
        <begin position="724"/>
        <end position="800"/>
    </location>
</feature>
<dbReference type="InterPro" id="IPR019734">
    <property type="entry name" value="TPR_rpt"/>
</dbReference>
<evidence type="ECO:0000313" key="5">
    <source>
        <dbReference type="EMBL" id="CAE8628666.1"/>
    </source>
</evidence>
<keyword evidence="2" id="KW-0597">Phosphoprotein</keyword>
<feature type="non-terminal residue" evidence="5">
    <location>
        <position position="1"/>
    </location>
</feature>
<organism evidence="5 6">
    <name type="scientific">Polarella glacialis</name>
    <name type="common">Dinoflagellate</name>
    <dbReference type="NCBI Taxonomy" id="89957"/>
    <lineage>
        <taxon>Eukaryota</taxon>
        <taxon>Sar</taxon>
        <taxon>Alveolata</taxon>
        <taxon>Dinophyceae</taxon>
        <taxon>Suessiales</taxon>
        <taxon>Suessiaceae</taxon>
        <taxon>Polarella</taxon>
    </lineage>
</organism>
<dbReference type="InterPro" id="IPR009081">
    <property type="entry name" value="PP-bd_ACP"/>
</dbReference>
<gene>
    <name evidence="5" type="ORF">PGLA1383_LOCUS45272</name>
</gene>
<feature type="compositionally biased region" description="Basic and acidic residues" evidence="3">
    <location>
        <begin position="865"/>
        <end position="878"/>
    </location>
</feature>
<dbReference type="SUPFAM" id="SSF48452">
    <property type="entry name" value="TPR-like"/>
    <property type="match status" value="4"/>
</dbReference>
<evidence type="ECO:0000256" key="2">
    <source>
        <dbReference type="ARBA" id="ARBA00022553"/>
    </source>
</evidence>
<dbReference type="Gene3D" id="1.10.1200.10">
    <property type="entry name" value="ACP-like"/>
    <property type="match status" value="1"/>
</dbReference>
<dbReference type="PANTHER" id="PTHR10098:SF108">
    <property type="entry name" value="TETRATRICOPEPTIDE REPEAT PROTEIN 28"/>
    <property type="match status" value="1"/>
</dbReference>
<dbReference type="InterPro" id="IPR020806">
    <property type="entry name" value="PKS_PP-bd"/>
</dbReference>
<proteinExistence type="predicted"/>
<evidence type="ECO:0000313" key="6">
    <source>
        <dbReference type="Proteomes" id="UP000654075"/>
    </source>
</evidence>
<feature type="compositionally biased region" description="Low complexity" evidence="3">
    <location>
        <begin position="915"/>
        <end position="928"/>
    </location>
</feature>
<dbReference type="Pfam" id="PF00550">
    <property type="entry name" value="PP-binding"/>
    <property type="match status" value="1"/>
</dbReference>
<dbReference type="GO" id="GO:0031177">
    <property type="term" value="F:phosphopantetheine binding"/>
    <property type="evidence" value="ECO:0007669"/>
    <property type="project" value="InterPro"/>
</dbReference>
<comment type="caution">
    <text evidence="5">The sequence shown here is derived from an EMBL/GenBank/DDBJ whole genome shotgun (WGS) entry which is preliminary data.</text>
</comment>
<dbReference type="PROSITE" id="PS50075">
    <property type="entry name" value="CARRIER"/>
    <property type="match status" value="1"/>
</dbReference>
<dbReference type="SUPFAM" id="SSF47336">
    <property type="entry name" value="ACP-like"/>
    <property type="match status" value="1"/>
</dbReference>
<protein>
    <recommendedName>
        <fullName evidence="4">Carrier domain-containing protein</fullName>
    </recommendedName>
</protein>
<name>A0A813GQL9_POLGL</name>
<evidence type="ECO:0000256" key="3">
    <source>
        <dbReference type="SAM" id="MobiDB-lite"/>
    </source>
</evidence>
<dbReference type="SMART" id="SM00028">
    <property type="entry name" value="TPR"/>
    <property type="match status" value="6"/>
</dbReference>
<keyword evidence="6" id="KW-1185">Reference proteome</keyword>
<feature type="compositionally biased region" description="Basic and acidic residues" evidence="3">
    <location>
        <begin position="898"/>
        <end position="908"/>
    </location>
</feature>
<dbReference type="InterPro" id="IPR036736">
    <property type="entry name" value="ACP-like_sf"/>
</dbReference>
<dbReference type="PANTHER" id="PTHR10098">
    <property type="entry name" value="RAPSYN-RELATED"/>
    <property type="match status" value="1"/>
</dbReference>
<reference evidence="5" key="1">
    <citation type="submission" date="2021-02" db="EMBL/GenBank/DDBJ databases">
        <authorList>
            <person name="Dougan E. K."/>
            <person name="Rhodes N."/>
            <person name="Thang M."/>
            <person name="Chan C."/>
        </authorList>
    </citation>
    <scope>NUCLEOTIDE SEQUENCE</scope>
</reference>
<dbReference type="Proteomes" id="UP000654075">
    <property type="component" value="Unassembled WGS sequence"/>
</dbReference>
<dbReference type="SMART" id="SM00823">
    <property type="entry name" value="PKS_PP"/>
    <property type="match status" value="1"/>
</dbReference>
<evidence type="ECO:0000256" key="1">
    <source>
        <dbReference type="ARBA" id="ARBA00022450"/>
    </source>
</evidence>
<dbReference type="Gene3D" id="1.25.40.10">
    <property type="entry name" value="Tetratricopeptide repeat domain"/>
    <property type="match status" value="3"/>
</dbReference>
<sequence length="953" mass="103482">MLDLVAVYLRKSEDPSLELSPTLRPAYRLLAEARQKLYEDRAAEALEQAQEALETFCAVGHQEGVADGLSLVAQALIQCDQRKEANRRVVEQLQRFRKSGDQEGEAKMLLSFAEINAVQRGSKKREEAQDAASEVLARFRQWGDWRNEADTLLILSCLHTKKKSSDKTKKAAEALALSCQARAICSEKGYKRGEAACLHAMASAHELAGDYEQCMEVADEALDLYLELQDAHAEAFELMCMAQWSLKHGRPGKATSDAEDALHILRSVSSPRDSRALAILVQGHRARGDKQSAVSVVVDSLKFYREAGNSVAEADALDMLIDSYCDHQHFEEALHAATQASQIFSHLGNHASEARMMALIAQLHLRSKRPEEALQLGKSNLERIKKHGTSREKADVMLTLAQSYLELNDASEALEICEHMGALFTSECEVRGQAEACVAVSSLHLLQQNYSEAVTAALKAQSLLSEEGDSSGEARTLRLLAEIHSKKEEHKAAIRAAERARALFRSQQDSLPEASCLFLVAQESVLLAVKEGVRVAGGTTNSRSSREALDKAATSAEAAARLCRTKCSGEDEAQVREVLGSSLCCSAQVHMLCSRPEMALEVADEAVHCFRREVGLQRHEGSALLLRADALRVLNHHLDSRAAAQAALRLFQNCTPPDVRGQGTAEKVLDFLKQFLQPVPQLLQQQQQMSTIKFAQDSNVGASGTTRASRDRGPALDLAGLSVELLRKKIAELTASIVGLEGDEEIEADSPLLEAGLTSTTAVSLRDELAKDLPGINLPVTLVFDYPSISMMADLILEWSIVASFASTQRQVPAKAMFMHQLPLLREEGNRGACESSEGEDDAEAGNAAKRPRVVLVKAQAARAPSRDRSAEAPEPRGRLRPGRAGGTAGRILGWLRDAGRPESENRRPPAKPKAVVTALASAAVASAGRKPPPATVKRPQAVVGRLSAAPAK</sequence>
<feature type="region of interest" description="Disordered" evidence="3">
    <location>
        <begin position="829"/>
        <end position="953"/>
    </location>
</feature>
<evidence type="ECO:0000259" key="4">
    <source>
        <dbReference type="PROSITE" id="PS50075"/>
    </source>
</evidence>
<dbReference type="AlphaFoldDB" id="A0A813GQL9"/>
<dbReference type="SMART" id="SM01294">
    <property type="entry name" value="PKS_PP_betabranch"/>
    <property type="match status" value="1"/>
</dbReference>
<accession>A0A813GQL9</accession>
<keyword evidence="1" id="KW-0596">Phosphopantetheine</keyword>